<evidence type="ECO:0000313" key="3">
    <source>
        <dbReference type="RefSeq" id="XP_022776006.1"/>
    </source>
</evidence>
<dbReference type="AlphaFoldDB" id="A0A6P6BFX4"/>
<dbReference type="SUPFAM" id="SSF100950">
    <property type="entry name" value="NagB/RpiA/CoA transferase-like"/>
    <property type="match status" value="1"/>
</dbReference>
<dbReference type="Gene3D" id="3.40.50.10420">
    <property type="entry name" value="NagB/RpiA/CoA transferase-like"/>
    <property type="match status" value="1"/>
</dbReference>
<dbReference type="NCBIfam" id="TIGR02727">
    <property type="entry name" value="MTHFS_bact"/>
    <property type="match status" value="1"/>
</dbReference>
<feature type="region of interest" description="Disordered" evidence="1">
    <location>
        <begin position="1"/>
        <end position="23"/>
    </location>
</feature>
<dbReference type="PANTHER" id="PTHR23407:SF10">
    <property type="entry name" value="5-FORMYLTETRAHYDROFOLATE CYCLO-LIGASE, MITOCHONDRIAL-LIKE ISOFORM X1"/>
    <property type="match status" value="1"/>
</dbReference>
<evidence type="ECO:0000313" key="2">
    <source>
        <dbReference type="Proteomes" id="UP000515121"/>
    </source>
</evidence>
<feature type="compositionally biased region" description="Polar residues" evidence="1">
    <location>
        <begin position="1"/>
        <end position="19"/>
    </location>
</feature>
<dbReference type="OrthoDB" id="2015992at2759"/>
<dbReference type="PANTHER" id="PTHR23407">
    <property type="entry name" value="ATPASE INHIBITOR/5-FORMYLTETRAHYDROFOLATE CYCLO-LIGASE"/>
    <property type="match status" value="1"/>
</dbReference>
<dbReference type="KEGG" id="dzi:111317817"/>
<dbReference type="InterPro" id="IPR037171">
    <property type="entry name" value="NagB/RpiA_transferase-like"/>
</dbReference>
<dbReference type="InterPro" id="IPR024185">
    <property type="entry name" value="FTHF_cligase-like_sf"/>
</dbReference>
<dbReference type="GO" id="GO:0035999">
    <property type="term" value="P:tetrahydrofolate interconversion"/>
    <property type="evidence" value="ECO:0007669"/>
    <property type="project" value="TreeGrafter"/>
</dbReference>
<reference evidence="3" key="1">
    <citation type="submission" date="2025-08" db="UniProtKB">
        <authorList>
            <consortium name="RefSeq"/>
        </authorList>
    </citation>
    <scope>IDENTIFICATION</scope>
    <source>
        <tissue evidence="3">Fruit stalk</tissue>
    </source>
</reference>
<keyword evidence="2" id="KW-1185">Reference proteome</keyword>
<protein>
    <submittedName>
        <fullName evidence="3">5-formyltetrahydrofolate cyclo-ligase, mitochondrial-like isoform X1</fullName>
    </submittedName>
</protein>
<dbReference type="GO" id="GO:0005739">
    <property type="term" value="C:mitochondrion"/>
    <property type="evidence" value="ECO:0007669"/>
    <property type="project" value="TreeGrafter"/>
</dbReference>
<dbReference type="GeneID" id="111317817"/>
<dbReference type="GO" id="GO:0030272">
    <property type="term" value="F:5-formyltetrahydrofolate cyclo-ligase activity"/>
    <property type="evidence" value="ECO:0007669"/>
    <property type="project" value="TreeGrafter"/>
</dbReference>
<proteinExistence type="predicted"/>
<dbReference type="RefSeq" id="XP_022776006.1">
    <property type="nucleotide sequence ID" value="XM_022920271.1"/>
</dbReference>
<gene>
    <name evidence="3" type="primary">LOC111317817</name>
</gene>
<dbReference type="GO" id="GO:0009396">
    <property type="term" value="P:folic acid-containing compound biosynthetic process"/>
    <property type="evidence" value="ECO:0007669"/>
    <property type="project" value="TreeGrafter"/>
</dbReference>
<accession>A0A6P6BFX4</accession>
<organism evidence="2 3">
    <name type="scientific">Durio zibethinus</name>
    <name type="common">Durian</name>
    <dbReference type="NCBI Taxonomy" id="66656"/>
    <lineage>
        <taxon>Eukaryota</taxon>
        <taxon>Viridiplantae</taxon>
        <taxon>Streptophyta</taxon>
        <taxon>Embryophyta</taxon>
        <taxon>Tracheophyta</taxon>
        <taxon>Spermatophyta</taxon>
        <taxon>Magnoliopsida</taxon>
        <taxon>eudicotyledons</taxon>
        <taxon>Gunneridae</taxon>
        <taxon>Pentapetalae</taxon>
        <taxon>rosids</taxon>
        <taxon>malvids</taxon>
        <taxon>Malvales</taxon>
        <taxon>Malvaceae</taxon>
        <taxon>Helicteroideae</taxon>
        <taxon>Durio</taxon>
    </lineage>
</organism>
<evidence type="ECO:0000256" key="1">
    <source>
        <dbReference type="SAM" id="MobiDB-lite"/>
    </source>
</evidence>
<sequence length="316" mass="35200">MNTTRYGTATSTNGQQPTNDLEMGSIDFYPNGKLQSMFLHRKATKLICKTTEVAQVAHLCMIASPTIRCSAANVSRTMVTMNKDRVVIDPHELEAIFEQKRSLRSKIRKALKNMDPIQRSQEDNAIQNIVLESSWFKASKSLSAYISSPALREVDTSRIISEVLSSPANERKKLYVPRVEDRKSNMKMLMISSVNDLIEKSMNILEPALVDSDGNEREDAMQASDPVDLFILPGLAFDKSGSRLGRSGGYYDLFLKSYQELTKERRWKQPLLVALSYSVQIIGEGPIPVTPFDIPVDALVSPTGFTAISSAALRCD</sequence>
<dbReference type="Proteomes" id="UP000515121">
    <property type="component" value="Unplaced"/>
</dbReference>
<dbReference type="Pfam" id="PF01812">
    <property type="entry name" value="5-FTHF_cyc-lig"/>
    <property type="match status" value="1"/>
</dbReference>
<name>A0A6P6BFX4_DURZI</name>
<dbReference type="InterPro" id="IPR002698">
    <property type="entry name" value="FTHF_cligase"/>
</dbReference>
<dbReference type="FunFam" id="3.40.50.10420:FF:000003">
    <property type="entry name" value="5-formyltetrahydrofolate cyclo-ligase"/>
    <property type="match status" value="1"/>
</dbReference>